<dbReference type="NCBIfam" id="TIGR02532">
    <property type="entry name" value="IV_pilin_GFxxxE"/>
    <property type="match status" value="1"/>
</dbReference>
<dbReference type="Pfam" id="PF07963">
    <property type="entry name" value="N_methyl"/>
    <property type="match status" value="1"/>
</dbReference>
<name>A0A7V1FPT5_9RHOB</name>
<dbReference type="OrthoDB" id="7727770at2"/>
<reference evidence="1" key="1">
    <citation type="journal article" date="2020" name="mSystems">
        <title>Genome- and Community-Level Interaction Insights into Carbon Utilization and Element Cycling Functions of Hydrothermarchaeota in Hydrothermal Sediment.</title>
        <authorList>
            <person name="Zhou Z."/>
            <person name="Liu Y."/>
            <person name="Xu W."/>
            <person name="Pan J."/>
            <person name="Luo Z.H."/>
            <person name="Li M."/>
        </authorList>
    </citation>
    <scope>NUCLEOTIDE SEQUENCE [LARGE SCALE GENOMIC DNA]</scope>
    <source>
        <strain evidence="1">HyVt-323</strain>
    </source>
</reference>
<dbReference type="Proteomes" id="UP000885704">
    <property type="component" value="Unassembled WGS sequence"/>
</dbReference>
<proteinExistence type="predicted"/>
<gene>
    <name evidence="1" type="primary">gspH</name>
    <name evidence="1" type="ORF">ENH63_18725</name>
</gene>
<dbReference type="AlphaFoldDB" id="A0A7V1FPT5"/>
<evidence type="ECO:0000313" key="1">
    <source>
        <dbReference type="EMBL" id="HDZ53764.1"/>
    </source>
</evidence>
<comment type="caution">
    <text evidence="1">The sequence shown here is derived from an EMBL/GenBank/DDBJ whole genome shotgun (WGS) entry which is preliminary data.</text>
</comment>
<accession>A0A7V1FPT5</accession>
<organism evidence="1">
    <name type="scientific">Sulfitobacter litoralis</name>
    <dbReference type="NCBI Taxonomy" id="335975"/>
    <lineage>
        <taxon>Bacteria</taxon>
        <taxon>Pseudomonadati</taxon>
        <taxon>Pseudomonadota</taxon>
        <taxon>Alphaproteobacteria</taxon>
        <taxon>Rhodobacterales</taxon>
        <taxon>Roseobacteraceae</taxon>
        <taxon>Sulfitobacter</taxon>
    </lineage>
</organism>
<dbReference type="SUPFAM" id="SSF54523">
    <property type="entry name" value="Pili subunits"/>
    <property type="match status" value="1"/>
</dbReference>
<protein>
    <submittedName>
        <fullName evidence="1">Type II secretion system protein GspH</fullName>
    </submittedName>
</protein>
<dbReference type="PROSITE" id="PS00409">
    <property type="entry name" value="PROKAR_NTER_METHYL"/>
    <property type="match status" value="1"/>
</dbReference>
<sequence>MAWGRRCTRRRRGRGRSCTWAVAGQQVKITATPARHQDAGVTLVEVLVVLVLVGIMAGIVGLSIGTGSRGDIAKQEADLLVARLNRAADDVILTGVPMGFVWGAEGYRFDVYDGEIWVPHPLPVLKEPHLLAGRTRIAGSAGTIVVSTDSRPSEDSPLSLELRAGDGAAEYVRFDGISAAHLQEVE</sequence>
<dbReference type="InterPro" id="IPR045584">
    <property type="entry name" value="Pilin-like"/>
</dbReference>
<dbReference type="EMBL" id="DRFN01000056">
    <property type="protein sequence ID" value="HDZ53764.1"/>
    <property type="molecule type" value="Genomic_DNA"/>
</dbReference>
<dbReference type="Gene3D" id="3.55.40.10">
    <property type="entry name" value="minor pseudopilin epsh domain"/>
    <property type="match status" value="1"/>
</dbReference>
<dbReference type="InterPro" id="IPR012902">
    <property type="entry name" value="N_methyl_site"/>
</dbReference>